<dbReference type="GO" id="GO:0000796">
    <property type="term" value="C:condensin complex"/>
    <property type="evidence" value="ECO:0007669"/>
    <property type="project" value="TreeGrafter"/>
</dbReference>
<keyword evidence="4" id="KW-0226">DNA condensation</keyword>
<keyword evidence="5" id="KW-0539">Nucleus</keyword>
<dbReference type="AlphaFoldDB" id="A0A0N5CRE4"/>
<dbReference type="GO" id="GO:0005634">
    <property type="term" value="C:nucleus"/>
    <property type="evidence" value="ECO:0007669"/>
    <property type="project" value="UniProtKB-SubCell"/>
</dbReference>
<proteinExistence type="inferred from homology"/>
<gene>
    <name evidence="10" type="ORF">TCLT_LOCUS2795</name>
</gene>
<dbReference type="GO" id="GO:0003682">
    <property type="term" value="F:chromatin binding"/>
    <property type="evidence" value="ECO:0007669"/>
    <property type="project" value="TreeGrafter"/>
</dbReference>
<evidence type="ECO:0000259" key="8">
    <source>
        <dbReference type="Pfam" id="PF16858"/>
    </source>
</evidence>
<dbReference type="OMA" id="NPYEPGN"/>
<dbReference type="Pfam" id="PF16869">
    <property type="entry name" value="CNDH2_M"/>
    <property type="match status" value="1"/>
</dbReference>
<evidence type="ECO:0000313" key="12">
    <source>
        <dbReference type="WBParaSite" id="TCLT_0000279401-mRNA-1"/>
    </source>
</evidence>
<dbReference type="InterPro" id="IPR031739">
    <property type="entry name" value="Ncaph2"/>
</dbReference>
<dbReference type="GO" id="GO:0010032">
    <property type="term" value="P:meiotic chromosome condensation"/>
    <property type="evidence" value="ECO:0007669"/>
    <property type="project" value="TreeGrafter"/>
</dbReference>
<evidence type="ECO:0000259" key="9">
    <source>
        <dbReference type="Pfam" id="PF16869"/>
    </source>
</evidence>
<dbReference type="GO" id="GO:0051306">
    <property type="term" value="P:mitotic sister chromatid separation"/>
    <property type="evidence" value="ECO:0007669"/>
    <property type="project" value="TreeGrafter"/>
</dbReference>
<evidence type="ECO:0000256" key="3">
    <source>
        <dbReference type="ARBA" id="ARBA00016903"/>
    </source>
</evidence>
<dbReference type="Proteomes" id="UP000276776">
    <property type="component" value="Unassembled WGS sequence"/>
</dbReference>
<evidence type="ECO:0000256" key="6">
    <source>
        <dbReference type="ARBA" id="ARBA00030479"/>
    </source>
</evidence>
<evidence type="ECO:0000259" key="7">
    <source>
        <dbReference type="Pfam" id="PF06278"/>
    </source>
</evidence>
<feature type="domain" description="Condensin-2 complex subunit H2 C-terminal" evidence="8">
    <location>
        <begin position="519"/>
        <end position="647"/>
    </location>
</feature>
<evidence type="ECO:0000313" key="10">
    <source>
        <dbReference type="EMBL" id="VDM98938.1"/>
    </source>
</evidence>
<protein>
    <recommendedName>
        <fullName evidence="3">Condensin-2 complex subunit H2</fullName>
    </recommendedName>
    <alternativeName>
        <fullName evidence="6">Non-SMC condensin II complex subunit H2</fullName>
    </alternativeName>
</protein>
<comment type="subcellular location">
    <subcellularLocation>
        <location evidence="1">Nucleus</location>
    </subcellularLocation>
</comment>
<dbReference type="OrthoDB" id="10038475at2759"/>
<evidence type="ECO:0000256" key="2">
    <source>
        <dbReference type="ARBA" id="ARBA00007844"/>
    </source>
</evidence>
<dbReference type="STRING" id="103827.A0A0N5CRE4"/>
<evidence type="ECO:0000313" key="11">
    <source>
        <dbReference type="Proteomes" id="UP000276776"/>
    </source>
</evidence>
<evidence type="ECO:0000256" key="4">
    <source>
        <dbReference type="ARBA" id="ARBA00023067"/>
    </source>
</evidence>
<dbReference type="PANTHER" id="PTHR14324:SF3">
    <property type="entry name" value="CONDENSIN-2 COMPLEX SUBUNIT H2"/>
    <property type="match status" value="1"/>
</dbReference>
<dbReference type="WBParaSite" id="TCLT_0000279401-mRNA-1">
    <property type="protein sequence ID" value="TCLT_0000279401-mRNA-1"/>
    <property type="gene ID" value="TCLT_0000279401"/>
</dbReference>
<dbReference type="InterPro" id="IPR031737">
    <property type="entry name" value="CNDH2_C"/>
</dbReference>
<dbReference type="PANTHER" id="PTHR14324">
    <property type="entry name" value="CONDENSIN-2 COMPLEX SUBUNIT H2"/>
    <property type="match status" value="1"/>
</dbReference>
<evidence type="ECO:0000256" key="5">
    <source>
        <dbReference type="ARBA" id="ARBA00023242"/>
    </source>
</evidence>
<comment type="similarity">
    <text evidence="2">Belongs to the CND2 H2 (condensin-2 subunit 2) family.</text>
</comment>
<evidence type="ECO:0000256" key="1">
    <source>
        <dbReference type="ARBA" id="ARBA00004123"/>
    </source>
</evidence>
<reference evidence="12" key="1">
    <citation type="submission" date="2017-02" db="UniProtKB">
        <authorList>
            <consortium name="WormBaseParasite"/>
        </authorList>
    </citation>
    <scope>IDENTIFICATION</scope>
</reference>
<sequence>MADDDDLSSKYAFLLQPVRDLQKNWEIDISHLLDEFTEQLRLCEIRLDSGKEESGSHKKFSFAEAAMLIQGSTMVYSKKVEYVYGLARNFYEQLCSKKTLRKKNTEDVNENMDVVGNDSDDEPQVFDDPCELIPVTKLLRTNDWNTLMLKTEQKPPLLLPMIPPSLMPLADYEKSNVPLYSSRNNKELVGKKDDFIINTGFIHKSGVLLLDLANERLLNEFLSQNPNRNNSSCDKGYALMEESKTQNVDGNGSVHTCMSEVEKGRRITFSTNPNTTTHRDTTHADLVSDVPELHTMELDDMKTCLSRNDESSEIDFGGQDFDYSHDVKDRHPADEENFVGADNCEPVMDLFQLQDYKYAPYRACKPSFSMERRQKRNLERKEKLSLKSLSNFNYFLQQNVYHSIPKNNRLVDDVFATVFGIYMRRIERRRMNEIRSRILQKKEEPATDIPVCHDQNAHNITAKDYSSDESQGPSDIDEDENLTFGKIQDHEIDNQISMTSLYMNYDDPVTNLKSAENMTYQDMLKVHLNKYWSSAEEATSELCKRVQQWEEKIQPLLEEEESRRKFDIHEYGSELLSQYVNIGEKKCFFELVKDASAQYDISRYYLASLMLANTGNIELNTTLSNEDDGQRDVALKLLKKKRHHEQFLDTSV</sequence>
<feature type="domain" description="Condensin II complex subunit H2 middle" evidence="9">
    <location>
        <begin position="163"/>
        <end position="253"/>
    </location>
</feature>
<organism evidence="12">
    <name type="scientific">Thelazia callipaeda</name>
    <name type="common">Oriental eyeworm</name>
    <name type="synonym">Parasitic nematode</name>
    <dbReference type="NCBI Taxonomy" id="103827"/>
    <lineage>
        <taxon>Eukaryota</taxon>
        <taxon>Metazoa</taxon>
        <taxon>Ecdysozoa</taxon>
        <taxon>Nematoda</taxon>
        <taxon>Chromadorea</taxon>
        <taxon>Rhabditida</taxon>
        <taxon>Spirurina</taxon>
        <taxon>Spiruromorpha</taxon>
        <taxon>Thelazioidea</taxon>
        <taxon>Thelaziidae</taxon>
        <taxon>Thelazia</taxon>
    </lineage>
</organism>
<dbReference type="EMBL" id="UYYF01000705">
    <property type="protein sequence ID" value="VDM98938.1"/>
    <property type="molecule type" value="Genomic_DNA"/>
</dbReference>
<name>A0A0N5CRE4_THECL</name>
<feature type="domain" description="Condensin II complex subunit H2 N-terminal" evidence="7">
    <location>
        <begin position="9"/>
        <end position="128"/>
    </location>
</feature>
<dbReference type="InterPro" id="IPR031719">
    <property type="entry name" value="H2_M"/>
</dbReference>
<dbReference type="Pfam" id="PF16858">
    <property type="entry name" value="CNDH2_C"/>
    <property type="match status" value="1"/>
</dbReference>
<keyword evidence="11" id="KW-1185">Reference proteome</keyword>
<dbReference type="Pfam" id="PF06278">
    <property type="entry name" value="CNDH2_N"/>
    <property type="match status" value="1"/>
</dbReference>
<accession>A0A0N5CRE4</accession>
<dbReference type="InterPro" id="IPR009378">
    <property type="entry name" value="H2_N"/>
</dbReference>
<reference evidence="10 11" key="2">
    <citation type="submission" date="2018-11" db="EMBL/GenBank/DDBJ databases">
        <authorList>
            <consortium name="Pathogen Informatics"/>
        </authorList>
    </citation>
    <scope>NUCLEOTIDE SEQUENCE [LARGE SCALE GENOMIC DNA]</scope>
</reference>